<dbReference type="Pfam" id="PF05132">
    <property type="entry name" value="RNA_pol_Rpc4"/>
    <property type="match status" value="1"/>
</dbReference>
<dbReference type="InterPro" id="IPR007811">
    <property type="entry name" value="RPC4"/>
</dbReference>
<dbReference type="PANTHER" id="PTHR13408:SF5">
    <property type="entry name" value="DNA-DIRECTED RNA POLYMERASE III SUBUNIT RPC4"/>
    <property type="match status" value="1"/>
</dbReference>
<organism evidence="3 4">
    <name type="scientific">Goodea atripinnis</name>
    <dbReference type="NCBI Taxonomy" id="208336"/>
    <lineage>
        <taxon>Eukaryota</taxon>
        <taxon>Metazoa</taxon>
        <taxon>Chordata</taxon>
        <taxon>Craniata</taxon>
        <taxon>Vertebrata</taxon>
        <taxon>Euteleostomi</taxon>
        <taxon>Actinopterygii</taxon>
        <taxon>Neopterygii</taxon>
        <taxon>Teleostei</taxon>
        <taxon>Neoteleostei</taxon>
        <taxon>Acanthomorphata</taxon>
        <taxon>Ovalentaria</taxon>
        <taxon>Atherinomorphae</taxon>
        <taxon>Cyprinodontiformes</taxon>
        <taxon>Goodeidae</taxon>
        <taxon>Goodea</taxon>
    </lineage>
</organism>
<keyword evidence="2" id="KW-1133">Transmembrane helix</keyword>
<evidence type="ECO:0000313" key="3">
    <source>
        <dbReference type="EMBL" id="MEQ2177173.1"/>
    </source>
</evidence>
<name>A0ABV0P0L0_9TELE</name>
<dbReference type="EMBL" id="JAHRIO010060002">
    <property type="protein sequence ID" value="MEQ2177173.1"/>
    <property type="molecule type" value="Genomic_DNA"/>
</dbReference>
<sequence>MPDSLPGQPPTKEHKPVKTEVQSEDGQSVLLKTESQEEEAEDNSCNLKDLREGIVGKMLVRKSGRVQLILGQVTLDVSLGTSCSFLQVDTQLLSPRISTGQGNHLQSSLVFITVFTSLSVPMILFDRNPGLDSWVCSRGLLTSARLAVAIIAKDPTSLEEEIKEIRRSGSNKDLDSASEFEMSDIFYFARRGVESIMDDEVTKRFSAEELESWNLLTRSNNNFHYISLRLTVLWGLGLVIRYGILLPLRYRVYF</sequence>
<accession>A0ABV0P0L0</accession>
<protein>
    <submittedName>
        <fullName evidence="3">Uncharacterized protein</fullName>
    </submittedName>
</protein>
<dbReference type="PANTHER" id="PTHR13408">
    <property type="entry name" value="DNA-DIRECTED RNA POLYMERASE III"/>
    <property type="match status" value="1"/>
</dbReference>
<keyword evidence="4" id="KW-1185">Reference proteome</keyword>
<feature type="region of interest" description="Disordered" evidence="1">
    <location>
        <begin position="1"/>
        <end position="44"/>
    </location>
</feature>
<reference evidence="3 4" key="1">
    <citation type="submission" date="2021-06" db="EMBL/GenBank/DDBJ databases">
        <authorList>
            <person name="Palmer J.M."/>
        </authorList>
    </citation>
    <scope>NUCLEOTIDE SEQUENCE [LARGE SCALE GENOMIC DNA]</scope>
    <source>
        <strain evidence="3 4">GA_2019</strain>
        <tissue evidence="3">Muscle</tissue>
    </source>
</reference>
<gene>
    <name evidence="3" type="ORF">GOODEAATRI_001077</name>
</gene>
<feature type="transmembrane region" description="Helical" evidence="2">
    <location>
        <begin position="223"/>
        <end position="244"/>
    </location>
</feature>
<dbReference type="Proteomes" id="UP001476798">
    <property type="component" value="Unassembled WGS sequence"/>
</dbReference>
<comment type="caution">
    <text evidence="3">The sequence shown here is derived from an EMBL/GenBank/DDBJ whole genome shotgun (WGS) entry which is preliminary data.</text>
</comment>
<evidence type="ECO:0000256" key="1">
    <source>
        <dbReference type="SAM" id="MobiDB-lite"/>
    </source>
</evidence>
<proteinExistence type="predicted"/>
<keyword evidence="2" id="KW-0472">Membrane</keyword>
<evidence type="ECO:0000313" key="4">
    <source>
        <dbReference type="Proteomes" id="UP001476798"/>
    </source>
</evidence>
<evidence type="ECO:0000256" key="2">
    <source>
        <dbReference type="SAM" id="Phobius"/>
    </source>
</evidence>
<keyword evidence="2" id="KW-0812">Transmembrane</keyword>